<dbReference type="AlphaFoldDB" id="A0A212JX97"/>
<dbReference type="InterPro" id="IPR011990">
    <property type="entry name" value="TPR-like_helical_dom_sf"/>
</dbReference>
<evidence type="ECO:0000313" key="2">
    <source>
        <dbReference type="EMBL" id="SBW04096.1"/>
    </source>
</evidence>
<organism evidence="2">
    <name type="scientific">uncultured Dysgonomonas sp</name>
    <dbReference type="NCBI Taxonomy" id="206096"/>
    <lineage>
        <taxon>Bacteria</taxon>
        <taxon>Pseudomonadati</taxon>
        <taxon>Bacteroidota</taxon>
        <taxon>Bacteroidia</taxon>
        <taxon>Bacteroidales</taxon>
        <taxon>Dysgonomonadaceae</taxon>
        <taxon>Dysgonomonas</taxon>
        <taxon>environmental samples</taxon>
    </lineage>
</organism>
<dbReference type="PROSITE" id="PS51257">
    <property type="entry name" value="PROKAR_LIPOPROTEIN"/>
    <property type="match status" value="1"/>
</dbReference>
<feature type="signal peptide" evidence="1">
    <location>
        <begin position="1"/>
        <end position="20"/>
    </location>
</feature>
<evidence type="ECO:0008006" key="3">
    <source>
        <dbReference type="Google" id="ProtNLM"/>
    </source>
</evidence>
<reference evidence="2" key="1">
    <citation type="submission" date="2016-04" db="EMBL/GenBank/DDBJ databases">
        <authorList>
            <person name="Evans L.H."/>
            <person name="Alamgir A."/>
            <person name="Owens N."/>
            <person name="Weber N.D."/>
            <person name="Virtaneva K."/>
            <person name="Barbian K."/>
            <person name="Babar A."/>
            <person name="Rosenke K."/>
        </authorList>
    </citation>
    <scope>NUCLEOTIDE SEQUENCE</scope>
    <source>
        <strain evidence="2">86-1</strain>
    </source>
</reference>
<dbReference type="Pfam" id="PF12771">
    <property type="entry name" value="SusD-like_2"/>
    <property type="match status" value="2"/>
</dbReference>
<keyword evidence="1" id="KW-0732">Signal</keyword>
<gene>
    <name evidence="2" type="ORF">KL86DYS1_30749</name>
</gene>
<protein>
    <recommendedName>
        <fullName evidence="3">Lipoprotein</fullName>
    </recommendedName>
</protein>
<dbReference type="InterPro" id="IPR041662">
    <property type="entry name" value="SusD-like_2"/>
</dbReference>
<proteinExistence type="predicted"/>
<dbReference type="Gene3D" id="1.25.40.390">
    <property type="match status" value="2"/>
</dbReference>
<dbReference type="RefSeq" id="WP_296942821.1">
    <property type="nucleotide sequence ID" value="NZ_LT599032.1"/>
</dbReference>
<accession>A0A212JX97</accession>
<feature type="chain" id="PRO_5013278987" description="Lipoprotein" evidence="1">
    <location>
        <begin position="21"/>
        <end position="607"/>
    </location>
</feature>
<dbReference type="EMBL" id="FLUM01000003">
    <property type="protein sequence ID" value="SBW04096.1"/>
    <property type="molecule type" value="Genomic_DNA"/>
</dbReference>
<dbReference type="SUPFAM" id="SSF48452">
    <property type="entry name" value="TPR-like"/>
    <property type="match status" value="1"/>
</dbReference>
<name>A0A212JX97_9BACT</name>
<evidence type="ECO:0000256" key="1">
    <source>
        <dbReference type="SAM" id="SignalP"/>
    </source>
</evidence>
<sequence>MKKIIYICLGLLLIGMSACNDYLDINDNPDNPNNTVPTPDLRLRGIMQNFVDSYESSGTRGCWFTGNIGKSYGTAYNDYLIKWDPQSASTTWPYQAWFIYTAANLKPLIEKATAEGAWSYVGAAKLIHAWGFMTMTDVYGEMPYTEALTNVITPKYDNGETIFYGCLAMLDEAIAEFQKDQPSTATSFASGDLWNNGDKDKWLKLAYGLKARWLNNLSKKNAYDPDAILAALDKAPKNNSESTIMRYVNSANEDESGIRALQHTNLSNTTSRITKWYLDLLTNTFTGGSGVVDPRTDLLVPNGQYMINNELKYVRAAGVDFIKSDIRTKSGPVAFDIYSRTQDMNGNIFPVAKDIWYNATQLVDRRGDSIYTPIYSELLSWIKASPGDAKDDRYIANRYNGKTAQIISTGTFYTRADAPGHLLAYPEMCFIKAEVLFRKGDKGGALTAYKDGIRAHMELMNDKLKDYDQTVFGKQVIPATAIDDFLKSAAVAQSAGELTMAKIMQQKFIACSYSLQNWNDMRRFNYSAGNIKDFGVVYIDFDRPYEFNSSSKTHFPTDDPKNERYWIRRFQHCTIETGYNSENHAASNPEAKLPTVNSLPVWWDTAD</sequence>